<dbReference type="Gene3D" id="3.40.50.300">
    <property type="entry name" value="P-loop containing nucleotide triphosphate hydrolases"/>
    <property type="match status" value="1"/>
</dbReference>
<dbReference type="PROSITE" id="PS51421">
    <property type="entry name" value="RAS"/>
    <property type="match status" value="1"/>
</dbReference>
<evidence type="ECO:0000256" key="9">
    <source>
        <dbReference type="ARBA" id="ARBA00038061"/>
    </source>
</evidence>
<keyword evidence="3" id="KW-0488">Methylation</keyword>
<dbReference type="GO" id="GO:0005886">
    <property type="term" value="C:plasma membrane"/>
    <property type="evidence" value="ECO:0007669"/>
    <property type="project" value="UniProtKB-SubCell"/>
</dbReference>
<sequence length="411" mass="46557">MQCDAEVSKRYLKVRQIRTTTTYNSQQLWSALQTLYTPCLILCTMEIRSPEQTVYSGESPCLRARFLCDRVDAGSSKSLLEYKSASALKMSTISKAGIGIIKMATSQWRRQEKTARVVRSSSTGKRHSSSERFTCKKSLMDQIKAMLHGQTISKTCPDKLFRAKSRNCRRVVVLGSPKVGKTSILQRFLRDSFEERYEPTSEDFHRKLYQIRGETYQVDILDASGERDFPAKRRLSILTGDVFLLVFSVDDRNSFEEVRKLHKEILSAKSKILHSKSKPRIPTVICANKVDLEPETGVVCWWEAQHAFGEDCALFETSAKTGTNLEEAFEALAKRGGLPTETRPSQHRKISIRSYQALRAGRNTLSAVRTPGIDAPYGSLHPLVRRPSFSSDLRQVLGNKRGKPQGKFHIR</sequence>
<dbReference type="PANTHER" id="PTHR46149">
    <property type="entry name" value="MIP08469P"/>
    <property type="match status" value="1"/>
</dbReference>
<dbReference type="GO" id="GO:0003924">
    <property type="term" value="F:GTPase activity"/>
    <property type="evidence" value="ECO:0007669"/>
    <property type="project" value="InterPro"/>
</dbReference>
<dbReference type="GO" id="GO:0007165">
    <property type="term" value="P:signal transduction"/>
    <property type="evidence" value="ECO:0007669"/>
    <property type="project" value="TreeGrafter"/>
</dbReference>
<dbReference type="SMART" id="SM00175">
    <property type="entry name" value="RAB"/>
    <property type="match status" value="1"/>
</dbReference>
<evidence type="ECO:0000256" key="8">
    <source>
        <dbReference type="ARBA" id="ARBA00023289"/>
    </source>
</evidence>
<dbReference type="PROSITE" id="PS51419">
    <property type="entry name" value="RAB"/>
    <property type="match status" value="1"/>
</dbReference>
<dbReference type="AlphaFoldDB" id="A0A3B3SDV1"/>
<keyword evidence="11" id="KW-1185">Reference proteome</keyword>
<evidence type="ECO:0000256" key="5">
    <source>
        <dbReference type="ARBA" id="ARBA00023134"/>
    </source>
</evidence>
<evidence type="ECO:0000256" key="1">
    <source>
        <dbReference type="ARBA" id="ARBA00004193"/>
    </source>
</evidence>
<dbReference type="SMART" id="SM00173">
    <property type="entry name" value="RAS"/>
    <property type="match status" value="1"/>
</dbReference>
<dbReference type="Pfam" id="PF00071">
    <property type="entry name" value="Ras"/>
    <property type="match status" value="1"/>
</dbReference>
<reference evidence="10" key="2">
    <citation type="submission" date="2025-09" db="UniProtKB">
        <authorList>
            <consortium name="Ensembl"/>
        </authorList>
    </citation>
    <scope>IDENTIFICATION</scope>
</reference>
<protein>
    <submittedName>
        <fullName evidence="10">Si:dkey-27j5.5</fullName>
    </submittedName>
</protein>
<dbReference type="SUPFAM" id="SSF52540">
    <property type="entry name" value="P-loop containing nucleoside triphosphate hydrolases"/>
    <property type="match status" value="1"/>
</dbReference>
<evidence type="ECO:0000256" key="7">
    <source>
        <dbReference type="ARBA" id="ARBA00023288"/>
    </source>
</evidence>
<evidence type="ECO:0000256" key="6">
    <source>
        <dbReference type="ARBA" id="ARBA00023136"/>
    </source>
</evidence>
<dbReference type="FunFam" id="3.40.50.300:FF:000475">
    <property type="entry name" value="GTP-binding protein Rhes"/>
    <property type="match status" value="1"/>
</dbReference>
<keyword evidence="6" id="KW-0472">Membrane</keyword>
<reference evidence="10" key="1">
    <citation type="submission" date="2025-08" db="UniProtKB">
        <authorList>
            <consortium name="Ensembl"/>
        </authorList>
    </citation>
    <scope>IDENTIFICATION</scope>
</reference>
<keyword evidence="7" id="KW-0449">Lipoprotein</keyword>
<accession>A0A3B3SDV1</accession>
<dbReference type="GeneTree" id="ENSGT00940000165021"/>
<evidence type="ECO:0000313" key="10">
    <source>
        <dbReference type="Ensembl" id="ENSPKIP00000028420.1"/>
    </source>
</evidence>
<organism evidence="10 11">
    <name type="scientific">Paramormyrops kingsleyae</name>
    <dbReference type="NCBI Taxonomy" id="1676925"/>
    <lineage>
        <taxon>Eukaryota</taxon>
        <taxon>Metazoa</taxon>
        <taxon>Chordata</taxon>
        <taxon>Craniata</taxon>
        <taxon>Vertebrata</taxon>
        <taxon>Euteleostomi</taxon>
        <taxon>Actinopterygii</taxon>
        <taxon>Neopterygii</taxon>
        <taxon>Teleostei</taxon>
        <taxon>Osteoglossocephala</taxon>
        <taxon>Osteoglossomorpha</taxon>
        <taxon>Osteoglossiformes</taxon>
        <taxon>Mormyridae</taxon>
        <taxon>Paramormyrops</taxon>
    </lineage>
</organism>
<keyword evidence="4" id="KW-0547">Nucleotide-binding</keyword>
<name>A0A3B3SDV1_9TELE</name>
<dbReference type="InterPro" id="IPR005225">
    <property type="entry name" value="Small_GTP-bd"/>
</dbReference>
<evidence type="ECO:0000256" key="3">
    <source>
        <dbReference type="ARBA" id="ARBA00022481"/>
    </source>
</evidence>
<dbReference type="InterPro" id="IPR052236">
    <property type="entry name" value="Small_GTPase_RasD"/>
</dbReference>
<evidence type="ECO:0000313" key="11">
    <source>
        <dbReference type="Proteomes" id="UP000261540"/>
    </source>
</evidence>
<dbReference type="PRINTS" id="PR00449">
    <property type="entry name" value="RASTRNSFRMNG"/>
</dbReference>
<dbReference type="InterPro" id="IPR027417">
    <property type="entry name" value="P-loop_NTPase"/>
</dbReference>
<dbReference type="GO" id="GO:0031681">
    <property type="term" value="F:G-protein beta-subunit binding"/>
    <property type="evidence" value="ECO:0007669"/>
    <property type="project" value="TreeGrafter"/>
</dbReference>
<proteinExistence type="inferred from homology"/>
<dbReference type="PANTHER" id="PTHR46149:SF2">
    <property type="entry name" value="GTP-BINDING PROTEIN RHES"/>
    <property type="match status" value="1"/>
</dbReference>
<dbReference type="STRING" id="1676925.ENSPKIP00000028420"/>
<evidence type="ECO:0000256" key="4">
    <source>
        <dbReference type="ARBA" id="ARBA00022741"/>
    </source>
</evidence>
<evidence type="ECO:0000256" key="2">
    <source>
        <dbReference type="ARBA" id="ARBA00022475"/>
    </source>
</evidence>
<keyword evidence="8" id="KW-0636">Prenylation</keyword>
<comment type="similarity">
    <text evidence="9">Belongs to the small GTPase superfamily. RasD family.</text>
</comment>
<keyword evidence="5" id="KW-0342">GTP-binding</keyword>
<keyword evidence="2" id="KW-1003">Cell membrane</keyword>
<dbReference type="GO" id="GO:0005525">
    <property type="term" value="F:GTP binding"/>
    <property type="evidence" value="ECO:0007669"/>
    <property type="project" value="UniProtKB-KW"/>
</dbReference>
<dbReference type="Proteomes" id="UP000261540">
    <property type="component" value="Unplaced"/>
</dbReference>
<dbReference type="InterPro" id="IPR001806">
    <property type="entry name" value="Small_GTPase"/>
</dbReference>
<dbReference type="Ensembl" id="ENSPKIT00000009199.1">
    <property type="protein sequence ID" value="ENSPKIP00000028420.1"/>
    <property type="gene ID" value="ENSPKIG00000010082.1"/>
</dbReference>
<dbReference type="NCBIfam" id="TIGR00231">
    <property type="entry name" value="small_GTP"/>
    <property type="match status" value="1"/>
</dbReference>
<dbReference type="SMART" id="SM00174">
    <property type="entry name" value="RHO"/>
    <property type="match status" value="1"/>
</dbReference>
<comment type="subcellular location">
    <subcellularLocation>
        <location evidence="1">Cell membrane</location>
        <topology evidence="1">Lipid-anchor</topology>
    </subcellularLocation>
</comment>